<dbReference type="Gene3D" id="1.10.1200.10">
    <property type="entry name" value="ACP-like"/>
    <property type="match status" value="1"/>
</dbReference>
<evidence type="ECO:0000313" key="2">
    <source>
        <dbReference type="EMBL" id="SCZ40689.1"/>
    </source>
</evidence>
<proteinExistence type="predicted"/>
<accession>A0A1G5NV35</accession>
<sequence length="85" mass="9701">MSVFFTREMMRADIAAAIHTQPEEVGDDDNLMDLGLDSMRALNLVLLWQERGVTLDFSELAEEVTLSGWWAVSERHLHRQREAAA</sequence>
<dbReference type="SUPFAM" id="SSF47336">
    <property type="entry name" value="ACP-like"/>
    <property type="match status" value="1"/>
</dbReference>
<dbReference type="AlphaFoldDB" id="A0A1G5NV35"/>
<dbReference type="Pfam" id="PF00550">
    <property type="entry name" value="PP-binding"/>
    <property type="match status" value="1"/>
</dbReference>
<dbReference type="STRING" id="1120955.SAMN03080610_02630"/>
<keyword evidence="3" id="KW-1185">Reference proteome</keyword>
<dbReference type="RefSeq" id="WP_092813894.1">
    <property type="nucleotide sequence ID" value="NZ_FMVW01000006.1"/>
</dbReference>
<evidence type="ECO:0000259" key="1">
    <source>
        <dbReference type="PROSITE" id="PS50075"/>
    </source>
</evidence>
<reference evidence="2 3" key="1">
    <citation type="submission" date="2016-10" db="EMBL/GenBank/DDBJ databases">
        <authorList>
            <person name="de Groot N.N."/>
        </authorList>
    </citation>
    <scope>NUCLEOTIDE SEQUENCE [LARGE SCALE GENOMIC DNA]</scope>
    <source>
        <strain evidence="2 3">DSM 2698</strain>
    </source>
</reference>
<name>A0A1G5NV35_AFIMA</name>
<dbReference type="InterPro" id="IPR036736">
    <property type="entry name" value="ACP-like_sf"/>
</dbReference>
<dbReference type="InterPro" id="IPR009081">
    <property type="entry name" value="PP-bd_ACP"/>
</dbReference>
<gene>
    <name evidence="2" type="ORF">SAMN03080610_02630</name>
</gene>
<organism evidence="2 3">
    <name type="scientific">Afifella marina DSM 2698</name>
    <dbReference type="NCBI Taxonomy" id="1120955"/>
    <lineage>
        <taxon>Bacteria</taxon>
        <taxon>Pseudomonadati</taxon>
        <taxon>Pseudomonadota</taxon>
        <taxon>Alphaproteobacteria</taxon>
        <taxon>Hyphomicrobiales</taxon>
        <taxon>Afifellaceae</taxon>
        <taxon>Afifella</taxon>
    </lineage>
</organism>
<dbReference type="EMBL" id="FMVW01000006">
    <property type="protein sequence ID" value="SCZ40689.1"/>
    <property type="molecule type" value="Genomic_DNA"/>
</dbReference>
<dbReference type="Proteomes" id="UP000199347">
    <property type="component" value="Unassembled WGS sequence"/>
</dbReference>
<dbReference type="OrthoDB" id="2455700at2"/>
<feature type="domain" description="Carrier" evidence="1">
    <location>
        <begin position="2"/>
        <end position="77"/>
    </location>
</feature>
<protein>
    <submittedName>
        <fullName evidence="2">Aryl carrier domain-containing protein</fullName>
    </submittedName>
</protein>
<evidence type="ECO:0000313" key="3">
    <source>
        <dbReference type="Proteomes" id="UP000199347"/>
    </source>
</evidence>
<dbReference type="PROSITE" id="PS50075">
    <property type="entry name" value="CARRIER"/>
    <property type="match status" value="1"/>
</dbReference>